<proteinExistence type="predicted"/>
<dbReference type="InterPro" id="IPR002933">
    <property type="entry name" value="Peptidase_M20"/>
</dbReference>
<comment type="caution">
    <text evidence="3">The sequence shown here is derived from an EMBL/GenBank/DDBJ whole genome shotgun (WGS) entry which is preliminary data.</text>
</comment>
<dbReference type="SUPFAM" id="SSF53187">
    <property type="entry name" value="Zn-dependent exopeptidases"/>
    <property type="match status" value="1"/>
</dbReference>
<dbReference type="NCBIfam" id="TIGR01893">
    <property type="entry name" value="aa-his-dipept"/>
    <property type="match status" value="1"/>
</dbReference>
<dbReference type="Proteomes" id="UP000298252">
    <property type="component" value="Unassembled WGS sequence"/>
</dbReference>
<organism evidence="3 4">
    <name type="scientific">Cryobacterium flavum</name>
    <dbReference type="NCBI Taxonomy" id="1424659"/>
    <lineage>
        <taxon>Bacteria</taxon>
        <taxon>Bacillati</taxon>
        <taxon>Actinomycetota</taxon>
        <taxon>Actinomycetes</taxon>
        <taxon>Micrococcales</taxon>
        <taxon>Microbacteriaceae</taxon>
        <taxon>Cryobacterium</taxon>
    </lineage>
</organism>
<evidence type="ECO:0000313" key="4">
    <source>
        <dbReference type="Proteomes" id="UP000298252"/>
    </source>
</evidence>
<keyword evidence="4" id="KW-1185">Reference proteome</keyword>
<feature type="compositionally biased region" description="Polar residues" evidence="1">
    <location>
        <begin position="1"/>
        <end position="18"/>
    </location>
</feature>
<name>A0ABY2I6R2_9MICO</name>
<gene>
    <name evidence="3" type="ORF">E3O21_01105</name>
</gene>
<dbReference type="InterPro" id="IPR001160">
    <property type="entry name" value="Peptidase_M20C"/>
</dbReference>
<reference evidence="3 4" key="1">
    <citation type="submission" date="2019-03" db="EMBL/GenBank/DDBJ databases">
        <title>Genomics of glacier-inhabiting Cryobacterium strains.</title>
        <authorList>
            <person name="Liu Q."/>
            <person name="Xin Y.-H."/>
        </authorList>
    </citation>
    <scope>NUCLEOTIDE SEQUENCE [LARGE SCALE GENOMIC DNA]</scope>
    <source>
        <strain evidence="3 4">Hh8</strain>
    </source>
</reference>
<dbReference type="EMBL" id="SOFD01000002">
    <property type="protein sequence ID" value="TFB82284.1"/>
    <property type="molecule type" value="Genomic_DNA"/>
</dbReference>
<feature type="region of interest" description="Disordered" evidence="1">
    <location>
        <begin position="1"/>
        <end position="24"/>
    </location>
</feature>
<protein>
    <submittedName>
        <fullName evidence="3">Aminoacyl-histidine dipeptidase</fullName>
    </submittedName>
</protein>
<dbReference type="PANTHER" id="PTHR43501:SF1">
    <property type="entry name" value="CYTOSOL NON-SPECIFIC DIPEPTIDASE"/>
    <property type="match status" value="1"/>
</dbReference>
<dbReference type="PRINTS" id="PR00934">
    <property type="entry name" value="XHISDIPTASE"/>
</dbReference>
<dbReference type="Pfam" id="PF01546">
    <property type="entry name" value="Peptidase_M20"/>
    <property type="match status" value="1"/>
</dbReference>
<dbReference type="PANTHER" id="PTHR43501">
    <property type="entry name" value="CYTOSOL NON-SPECIFIC DIPEPTIDASE"/>
    <property type="match status" value="1"/>
</dbReference>
<feature type="domain" description="Peptidase M20 dimerisation" evidence="2">
    <location>
        <begin position="239"/>
        <end position="324"/>
    </location>
</feature>
<evidence type="ECO:0000313" key="3">
    <source>
        <dbReference type="EMBL" id="TFB82284.1"/>
    </source>
</evidence>
<evidence type="ECO:0000256" key="1">
    <source>
        <dbReference type="SAM" id="MobiDB-lite"/>
    </source>
</evidence>
<dbReference type="Gene3D" id="3.40.630.10">
    <property type="entry name" value="Zn peptidases"/>
    <property type="match status" value="2"/>
</dbReference>
<evidence type="ECO:0000259" key="2">
    <source>
        <dbReference type="Pfam" id="PF07687"/>
    </source>
</evidence>
<dbReference type="PIRSF" id="PIRSF016599">
    <property type="entry name" value="Xaa-His_dipept"/>
    <property type="match status" value="1"/>
</dbReference>
<dbReference type="InterPro" id="IPR011650">
    <property type="entry name" value="Peptidase_M20_dimer"/>
</dbReference>
<sequence length="518" mass="55963">MPSPCRATNQALSSSTREGNMPAADIMETTNSGVLDDLEPREVLRFFEVLTSIPRGSGNEEQVATWVVDFARSCGLEAFKDDLHCVLVRKPGQGGLENAEPLILHGHLDMVCEKAEGVEFDFVNQPLSLVVDGEYISAAGTSLGADNGIGVSYILALLESKDIPHPPLEAVLTAMEEKGKVGAGQFDVAQLTGRRMIDFNWITDEEILAGCSGDVTFTVDVPGEFERTPDALTTARSLEVRGLNGGHCEFDIQLERANALQVLARAVHRLAATYDLRIATPFGGAQNSAIPADASAVIVFEDIHLDSIEALIAELDAALKSEYQISDPAIRVELKDAHRPDIAFSHAAGLRLMSVLRLIPHGVVSWNLHVPGRVETSNNVGTLRPTPEGARVMSTVTSALTSRKHELIERVQALVALAGGGVVCELYGLDAPEFPYRPQSELLRTASEAYRDVLGTEPNVEVSQCSLELGMFSRRVPVSDIISIGTELQALHSSAERVNHKSVERVWPLIKAVVSRLG</sequence>
<dbReference type="Pfam" id="PF07687">
    <property type="entry name" value="M20_dimer"/>
    <property type="match status" value="1"/>
</dbReference>
<accession>A0ABY2I6R2</accession>